<organism evidence="5 6">
    <name type="scientific">Pichia inconspicua</name>
    <dbReference type="NCBI Taxonomy" id="52247"/>
    <lineage>
        <taxon>Eukaryota</taxon>
        <taxon>Fungi</taxon>
        <taxon>Dikarya</taxon>
        <taxon>Ascomycota</taxon>
        <taxon>Saccharomycotina</taxon>
        <taxon>Pichiomycetes</taxon>
        <taxon>Pichiales</taxon>
        <taxon>Pichiaceae</taxon>
        <taxon>Pichia</taxon>
    </lineage>
</organism>
<feature type="domain" description="Sm" evidence="4">
    <location>
        <begin position="45"/>
        <end position="117"/>
    </location>
</feature>
<evidence type="ECO:0000256" key="3">
    <source>
        <dbReference type="ARBA" id="ARBA00041356"/>
    </source>
</evidence>
<dbReference type="STRING" id="52247.A0A4T0X0V6"/>
<dbReference type="GO" id="GO:0097526">
    <property type="term" value="C:spliceosomal tri-snRNP complex"/>
    <property type="evidence" value="ECO:0007669"/>
    <property type="project" value="TreeGrafter"/>
</dbReference>
<dbReference type="GO" id="GO:0034719">
    <property type="term" value="C:SMN-Sm protein complex"/>
    <property type="evidence" value="ECO:0007669"/>
    <property type="project" value="TreeGrafter"/>
</dbReference>
<protein>
    <recommendedName>
        <fullName evidence="3">Sm protein G</fullName>
    </recommendedName>
</protein>
<keyword evidence="2" id="KW-0687">Ribonucleoprotein</keyword>
<dbReference type="Pfam" id="PF01423">
    <property type="entry name" value="LSM"/>
    <property type="match status" value="1"/>
</dbReference>
<dbReference type="GO" id="GO:0071013">
    <property type="term" value="C:catalytic step 2 spliceosome"/>
    <property type="evidence" value="ECO:0007669"/>
    <property type="project" value="TreeGrafter"/>
</dbReference>
<dbReference type="PROSITE" id="PS52002">
    <property type="entry name" value="SM"/>
    <property type="match status" value="1"/>
</dbReference>
<evidence type="ECO:0000256" key="1">
    <source>
        <dbReference type="ARBA" id="ARBA00006850"/>
    </source>
</evidence>
<dbReference type="EMBL" id="SELW01000425">
    <property type="protein sequence ID" value="TID28037.1"/>
    <property type="molecule type" value="Genomic_DNA"/>
</dbReference>
<dbReference type="InterPro" id="IPR047575">
    <property type="entry name" value="Sm"/>
</dbReference>
<dbReference type="GO" id="GO:0071011">
    <property type="term" value="C:precatalytic spliceosome"/>
    <property type="evidence" value="ECO:0007669"/>
    <property type="project" value="TreeGrafter"/>
</dbReference>
<dbReference type="PANTHER" id="PTHR10553">
    <property type="entry name" value="SMALL NUCLEAR RIBONUCLEOPROTEIN"/>
    <property type="match status" value="1"/>
</dbReference>
<dbReference type="Gene3D" id="2.30.30.100">
    <property type="match status" value="1"/>
</dbReference>
<dbReference type="GO" id="GO:0003723">
    <property type="term" value="F:RNA binding"/>
    <property type="evidence" value="ECO:0007669"/>
    <property type="project" value="InterPro"/>
</dbReference>
<dbReference type="OrthoDB" id="2146at2759"/>
<dbReference type="GO" id="GO:0005682">
    <property type="term" value="C:U5 snRNP"/>
    <property type="evidence" value="ECO:0007669"/>
    <property type="project" value="TreeGrafter"/>
</dbReference>
<dbReference type="GO" id="GO:0005687">
    <property type="term" value="C:U4 snRNP"/>
    <property type="evidence" value="ECO:0007669"/>
    <property type="project" value="TreeGrafter"/>
</dbReference>
<reference evidence="5 6" key="1">
    <citation type="journal article" date="2019" name="Front. Genet.">
        <title>Whole-Genome Sequencing of the Opportunistic Yeast Pathogen Candida inconspicua Uncovers Its Hybrid Origin.</title>
        <authorList>
            <person name="Mixao V."/>
            <person name="Hansen A.P."/>
            <person name="Saus E."/>
            <person name="Boekhout T."/>
            <person name="Lass-Florl C."/>
            <person name="Gabaldon T."/>
        </authorList>
    </citation>
    <scope>NUCLEOTIDE SEQUENCE [LARGE SCALE GENOMIC DNA]</scope>
    <source>
        <strain evidence="5 6">CBS 180</strain>
    </source>
</reference>
<dbReference type="InterPro" id="IPR001163">
    <property type="entry name" value="Sm_dom_euk/arc"/>
</dbReference>
<dbReference type="AlphaFoldDB" id="A0A4T0X0V6"/>
<dbReference type="SUPFAM" id="SSF50182">
    <property type="entry name" value="Sm-like ribonucleoproteins"/>
    <property type="match status" value="1"/>
</dbReference>
<gene>
    <name evidence="5" type="ORF">CANINC_002718</name>
</gene>
<evidence type="ECO:0000259" key="4">
    <source>
        <dbReference type="PROSITE" id="PS52002"/>
    </source>
</evidence>
<evidence type="ECO:0000313" key="6">
    <source>
        <dbReference type="Proteomes" id="UP000307173"/>
    </source>
</evidence>
<accession>A0A4T0X0V6</accession>
<proteinExistence type="inferred from homology"/>
<comment type="similarity">
    <text evidence="1">Belongs to the snRNP Sm proteins family.</text>
</comment>
<dbReference type="Proteomes" id="UP000307173">
    <property type="component" value="Unassembled WGS sequence"/>
</dbReference>
<comment type="caution">
    <text evidence="5">The sequence shown here is derived from an EMBL/GenBank/DDBJ whole genome shotgun (WGS) entry which is preliminary data.</text>
</comment>
<dbReference type="GO" id="GO:0000398">
    <property type="term" value="P:mRNA splicing, via spliceosome"/>
    <property type="evidence" value="ECO:0007669"/>
    <property type="project" value="TreeGrafter"/>
</dbReference>
<evidence type="ECO:0000256" key="2">
    <source>
        <dbReference type="ARBA" id="ARBA00023274"/>
    </source>
</evidence>
<dbReference type="GO" id="GO:0005686">
    <property type="term" value="C:U2 snRNP"/>
    <property type="evidence" value="ECO:0007669"/>
    <property type="project" value="TreeGrafter"/>
</dbReference>
<dbReference type="InterPro" id="IPR010920">
    <property type="entry name" value="LSM_dom_sf"/>
</dbReference>
<dbReference type="GO" id="GO:0005685">
    <property type="term" value="C:U1 snRNP"/>
    <property type="evidence" value="ECO:0007669"/>
    <property type="project" value="TreeGrafter"/>
</dbReference>
<dbReference type="GO" id="GO:0071004">
    <property type="term" value="C:U2-type prespliceosome"/>
    <property type="evidence" value="ECO:0007669"/>
    <property type="project" value="TreeGrafter"/>
</dbReference>
<dbReference type="InterPro" id="IPR044641">
    <property type="entry name" value="Lsm7/SmG-like"/>
</dbReference>
<evidence type="ECO:0000313" key="5">
    <source>
        <dbReference type="EMBL" id="TID28037.1"/>
    </source>
</evidence>
<keyword evidence="6" id="KW-1185">Reference proteome</keyword>
<dbReference type="PANTHER" id="PTHR10553:SF2">
    <property type="entry name" value="SMALL NUCLEAR RIBONUCLEOPROTEIN G"/>
    <property type="match status" value="1"/>
</dbReference>
<name>A0A4T0X0V6_9ASCO</name>
<sequence length="117" mass="12934">MQAPRLGGSIPKFTPEEFSGTGIKPVLIANLKSAVRDITVRSKMVAVPELKQYLHKDVKVELNGNRVVRGKLAGYDFFLNLTMDDCVEVKSSRGEDELVDLGFCIIRGNTVINIEVI</sequence>
<dbReference type="SMART" id="SM00651">
    <property type="entry name" value="Sm"/>
    <property type="match status" value="1"/>
</dbReference>